<dbReference type="PROSITE" id="PS00662">
    <property type="entry name" value="T2SP_E"/>
    <property type="match status" value="1"/>
</dbReference>
<evidence type="ECO:0000313" key="4">
    <source>
        <dbReference type="Proteomes" id="UP000645517"/>
    </source>
</evidence>
<evidence type="ECO:0000313" key="3">
    <source>
        <dbReference type="EMBL" id="GGN28860.1"/>
    </source>
</evidence>
<keyword evidence="4" id="KW-1185">Reference proteome</keyword>
<protein>
    <submittedName>
        <fullName evidence="3">Twitching motility protein PilT</fullName>
    </submittedName>
</protein>
<gene>
    <name evidence="3" type="ORF">GCM10010842_02900</name>
</gene>
<accession>A0ABQ2IVT9</accession>
<feature type="domain" description="Bacterial type II secretion system protein E" evidence="2">
    <location>
        <begin position="194"/>
        <end position="208"/>
    </location>
</feature>
<dbReference type="CDD" id="cd01131">
    <property type="entry name" value="PilT"/>
    <property type="match status" value="1"/>
</dbReference>
<dbReference type="SUPFAM" id="SSF52540">
    <property type="entry name" value="P-loop containing nucleoside triphosphate hydrolases"/>
    <property type="match status" value="1"/>
</dbReference>
<dbReference type="Gene3D" id="3.30.450.90">
    <property type="match status" value="1"/>
</dbReference>
<dbReference type="Proteomes" id="UP000645517">
    <property type="component" value="Unassembled WGS sequence"/>
</dbReference>
<dbReference type="Pfam" id="PF00437">
    <property type="entry name" value="T2SSE"/>
    <property type="match status" value="1"/>
</dbReference>
<dbReference type="RefSeq" id="WP_189053371.1">
    <property type="nucleotide sequence ID" value="NZ_BMOR01000001.1"/>
</dbReference>
<dbReference type="SMART" id="SM00382">
    <property type="entry name" value="AAA"/>
    <property type="match status" value="1"/>
</dbReference>
<dbReference type="Gene3D" id="3.40.50.300">
    <property type="entry name" value="P-loop containing nucleotide triphosphate hydrolases"/>
    <property type="match status" value="1"/>
</dbReference>
<sequence length="358" mass="39921">MTLDELLREMVGRRASDVHLQAGSPPMGRIDGQLVPFGTQPLMPPDTMLLAQSLMNADQWDDFTYRNELDLAYSVSGLGRFRCNVFRQRGAVGMVMRIVSDAIPGFEALGLPADVMRGLAEHARGLILVTGPTGSGKTTTLASLIDHINRAYAYNIITIEDPIEILHKNKKSIVVQREVGSDTRDFRTALKYAMRQDPDVIMIGEMRDKETVEAALSAAQTGHLVVSTLHTQDAVRSVNRIIDFFPPFEREQVRLQMAESLVGIVSQRLLRRADGVGRVLGLEVLLNTPLIQEYIKDENKTPLIKDALIEDNIRGMHTFDQHLVQLYRNTLITMDEALAAATSPHELKLMVTRSGFTF</sequence>
<dbReference type="InterPro" id="IPR001482">
    <property type="entry name" value="T2SS/T4SS_dom"/>
</dbReference>
<comment type="caution">
    <text evidence="3">The sequence shown here is derived from an EMBL/GenBank/DDBJ whole genome shotgun (WGS) entry which is preliminary data.</text>
</comment>
<evidence type="ECO:0000256" key="1">
    <source>
        <dbReference type="ARBA" id="ARBA00006611"/>
    </source>
</evidence>
<dbReference type="InterPro" id="IPR027417">
    <property type="entry name" value="P-loop_NTPase"/>
</dbReference>
<reference evidence="4" key="1">
    <citation type="journal article" date="2019" name="Int. J. Syst. Evol. Microbiol.">
        <title>The Global Catalogue of Microorganisms (GCM) 10K type strain sequencing project: providing services to taxonomists for standard genome sequencing and annotation.</title>
        <authorList>
            <consortium name="The Broad Institute Genomics Platform"/>
            <consortium name="The Broad Institute Genome Sequencing Center for Infectious Disease"/>
            <person name="Wu L."/>
            <person name="Ma J."/>
        </authorList>
    </citation>
    <scope>NUCLEOTIDE SEQUENCE [LARGE SCALE GENOMIC DNA]</scope>
    <source>
        <strain evidence="4">JCM 16918</strain>
    </source>
</reference>
<dbReference type="PANTHER" id="PTHR30486">
    <property type="entry name" value="TWITCHING MOTILITY PROTEIN PILT"/>
    <property type="match status" value="1"/>
</dbReference>
<dbReference type="InterPro" id="IPR003593">
    <property type="entry name" value="AAA+_ATPase"/>
</dbReference>
<dbReference type="PANTHER" id="PTHR30486:SF12">
    <property type="entry name" value="TYPE IV PILUS ATPASE PILU"/>
    <property type="match status" value="1"/>
</dbReference>
<evidence type="ECO:0000259" key="2">
    <source>
        <dbReference type="PROSITE" id="PS00662"/>
    </source>
</evidence>
<dbReference type="InterPro" id="IPR050921">
    <property type="entry name" value="T4SS_GSP_E_ATPase"/>
</dbReference>
<proteinExistence type="inferred from homology"/>
<dbReference type="InterPro" id="IPR006321">
    <property type="entry name" value="PilT/PilU"/>
</dbReference>
<comment type="similarity">
    <text evidence="1">Belongs to the GSP E family.</text>
</comment>
<name>A0ABQ2IVT9_9DEIO</name>
<dbReference type="NCBIfam" id="TIGR01420">
    <property type="entry name" value="pilT_fam"/>
    <property type="match status" value="1"/>
</dbReference>
<organism evidence="3 4">
    <name type="scientific">Deinococcus daejeonensis</name>
    <dbReference type="NCBI Taxonomy" id="1007098"/>
    <lineage>
        <taxon>Bacteria</taxon>
        <taxon>Thermotogati</taxon>
        <taxon>Deinococcota</taxon>
        <taxon>Deinococci</taxon>
        <taxon>Deinococcales</taxon>
        <taxon>Deinococcaceae</taxon>
        <taxon>Deinococcus</taxon>
    </lineage>
</organism>
<dbReference type="EMBL" id="BMOR01000001">
    <property type="protein sequence ID" value="GGN28860.1"/>
    <property type="molecule type" value="Genomic_DNA"/>
</dbReference>